<evidence type="ECO:0008006" key="6">
    <source>
        <dbReference type="Google" id="ProtNLM"/>
    </source>
</evidence>
<sequence length="585" mass="66516">MPAKYSHVKKRPANSNGNGKAVKKINGTTALTHKGKNTLRHGQPNPHGDRGLTQTMSVVSDLERTISRILLLRYQQDIARLFSTRLHHIANVYLPTFVLRCVTVTGPGWAAFNADSEEVKDFFRATIGMDLRQAGERIATKSLLWSYTALRHFAMDHNVPICQKKGLHSIRLIPHIAGIKAHLSQLEDMAHPTIAKPPHLSGYGVGQETLIDACEQKYSRWSEVPFEWREAQGWRSKVRFGYDKMVQSLWKVAREFDLNGYGQILRDKLANKWCECGCSTDHLGSVCEKTVRDQESASGVRSGKHREWDGRGNGVFGWETEEEEDVWDLEMDWGGVDPEELGQPFDPSMTIADIMEWRYLRAEHEKESGNQYFRRGQYEKAINHYEAAHRIEPEVPHYQLNLAMAYLKLEKWIEAEEACTKALSQHRSSKGLFRRARARQMLGKVDEAIKDLRTIVRSQPTNGDAIAELLALLPQDTRPPPPASSSSGDQQSIEHLFEHLGVAKPKVPKPPSFARMPSDALKVKVTIMPTTDVPIWEHVRETTDGKQKLTMTMKTDLTGREREVQCLRREGIPFPGWDKYQVKKA</sequence>
<proteinExistence type="predicted"/>
<gene>
    <name evidence="4" type="ORF">CYLTODRAFT_494094</name>
</gene>
<evidence type="ECO:0000256" key="2">
    <source>
        <dbReference type="PROSITE-ProRule" id="PRU00339"/>
    </source>
</evidence>
<dbReference type="STRING" id="1314674.A0A0D7AXY1"/>
<organism evidence="4 5">
    <name type="scientific">Cylindrobasidium torrendii FP15055 ss-10</name>
    <dbReference type="NCBI Taxonomy" id="1314674"/>
    <lineage>
        <taxon>Eukaryota</taxon>
        <taxon>Fungi</taxon>
        <taxon>Dikarya</taxon>
        <taxon>Basidiomycota</taxon>
        <taxon>Agaricomycotina</taxon>
        <taxon>Agaricomycetes</taxon>
        <taxon>Agaricomycetidae</taxon>
        <taxon>Agaricales</taxon>
        <taxon>Marasmiineae</taxon>
        <taxon>Physalacriaceae</taxon>
        <taxon>Cylindrobasidium</taxon>
    </lineage>
</organism>
<evidence type="ECO:0000256" key="1">
    <source>
        <dbReference type="ARBA" id="ARBA00022803"/>
    </source>
</evidence>
<protein>
    <recommendedName>
        <fullName evidence="6">TPR-like protein</fullName>
    </recommendedName>
</protein>
<dbReference type="Gene3D" id="1.25.40.10">
    <property type="entry name" value="Tetratricopeptide repeat domain"/>
    <property type="match status" value="1"/>
</dbReference>
<evidence type="ECO:0000313" key="4">
    <source>
        <dbReference type="EMBL" id="KIY63208.1"/>
    </source>
</evidence>
<dbReference type="InterPro" id="IPR019734">
    <property type="entry name" value="TPR_rpt"/>
</dbReference>
<dbReference type="GO" id="GO:0101031">
    <property type="term" value="C:protein folding chaperone complex"/>
    <property type="evidence" value="ECO:0007669"/>
    <property type="project" value="TreeGrafter"/>
</dbReference>
<dbReference type="InterPro" id="IPR011990">
    <property type="entry name" value="TPR-like_helical_dom_sf"/>
</dbReference>
<reference evidence="4 5" key="1">
    <citation type="journal article" date="2015" name="Fungal Genet. Biol.">
        <title>Evolution of novel wood decay mechanisms in Agaricales revealed by the genome sequences of Fistulina hepatica and Cylindrobasidium torrendii.</title>
        <authorList>
            <person name="Floudas D."/>
            <person name="Held B.W."/>
            <person name="Riley R."/>
            <person name="Nagy L.G."/>
            <person name="Koehler G."/>
            <person name="Ransdell A.S."/>
            <person name="Younus H."/>
            <person name="Chow J."/>
            <person name="Chiniquy J."/>
            <person name="Lipzen A."/>
            <person name="Tritt A."/>
            <person name="Sun H."/>
            <person name="Haridas S."/>
            <person name="LaButti K."/>
            <person name="Ohm R.A."/>
            <person name="Kues U."/>
            <person name="Blanchette R.A."/>
            <person name="Grigoriev I.V."/>
            <person name="Minto R.E."/>
            <person name="Hibbett D.S."/>
        </authorList>
    </citation>
    <scope>NUCLEOTIDE SEQUENCE [LARGE SCALE GENOMIC DNA]</scope>
    <source>
        <strain evidence="4 5">FP15055 ss-10</strain>
    </source>
</reference>
<dbReference type="PROSITE" id="PS50005">
    <property type="entry name" value="TPR"/>
    <property type="match status" value="1"/>
</dbReference>
<dbReference type="EMBL" id="KN880713">
    <property type="protein sequence ID" value="KIY63208.1"/>
    <property type="molecule type" value="Genomic_DNA"/>
</dbReference>
<dbReference type="Pfam" id="PF13414">
    <property type="entry name" value="TPR_11"/>
    <property type="match status" value="1"/>
</dbReference>
<dbReference type="Pfam" id="PF13174">
    <property type="entry name" value="TPR_6"/>
    <property type="match status" value="1"/>
</dbReference>
<dbReference type="Proteomes" id="UP000054007">
    <property type="component" value="Unassembled WGS sequence"/>
</dbReference>
<feature type="repeat" description="TPR" evidence="2">
    <location>
        <begin position="362"/>
        <end position="395"/>
    </location>
</feature>
<dbReference type="AlphaFoldDB" id="A0A0D7AXY1"/>
<keyword evidence="1 2" id="KW-0802">TPR repeat</keyword>
<accession>A0A0D7AXY1</accession>
<feature type="region of interest" description="Disordered" evidence="3">
    <location>
        <begin position="1"/>
        <end position="53"/>
    </location>
</feature>
<name>A0A0D7AXY1_9AGAR</name>
<evidence type="ECO:0000256" key="3">
    <source>
        <dbReference type="SAM" id="MobiDB-lite"/>
    </source>
</evidence>
<dbReference type="PANTHER" id="PTHR46423:SF1">
    <property type="entry name" value="RNA POLYMERASE II-ASSOCIATED PROTEIN 3"/>
    <property type="match status" value="1"/>
</dbReference>
<keyword evidence="5" id="KW-1185">Reference proteome</keyword>
<dbReference type="InterPro" id="IPR051966">
    <property type="entry name" value="RPAP3"/>
</dbReference>
<dbReference type="SMART" id="SM00028">
    <property type="entry name" value="TPR"/>
    <property type="match status" value="3"/>
</dbReference>
<dbReference type="PANTHER" id="PTHR46423">
    <property type="entry name" value="RNA POLYMERASE II-ASSOCIATED PROTEIN 3"/>
    <property type="match status" value="1"/>
</dbReference>
<feature type="compositionally biased region" description="Basic residues" evidence="3">
    <location>
        <begin position="1"/>
        <end position="12"/>
    </location>
</feature>
<evidence type="ECO:0000313" key="5">
    <source>
        <dbReference type="Proteomes" id="UP000054007"/>
    </source>
</evidence>
<dbReference type="OrthoDB" id="420195at2759"/>
<dbReference type="SUPFAM" id="SSF48452">
    <property type="entry name" value="TPR-like"/>
    <property type="match status" value="1"/>
</dbReference>